<feature type="domain" description="PPM-type phosphatase" evidence="1">
    <location>
        <begin position="6"/>
        <end position="232"/>
    </location>
</feature>
<dbReference type="CDD" id="cd00143">
    <property type="entry name" value="PP2Cc"/>
    <property type="match status" value="1"/>
</dbReference>
<reference evidence="2" key="1">
    <citation type="submission" date="2012-02" db="EMBL/GenBank/DDBJ databases">
        <title>The complete genome of Frateuria aurantia DSM 6220.</title>
        <authorList>
            <consortium name="US DOE Joint Genome Institute (JGI-PGF)"/>
            <person name="Lucas S."/>
            <person name="Copeland A."/>
            <person name="Lapidus A."/>
            <person name="Glavina del Rio T."/>
            <person name="Dalin E."/>
            <person name="Tice H."/>
            <person name="Bruce D."/>
            <person name="Goodwin L."/>
            <person name="Pitluck S."/>
            <person name="Peters L."/>
            <person name="Ovchinnikova G."/>
            <person name="Teshima H."/>
            <person name="Kyrpides N."/>
            <person name="Mavromatis K."/>
            <person name="Ivanova N."/>
            <person name="Brettin T."/>
            <person name="Detter J.C."/>
            <person name="Han C."/>
            <person name="Larimer F."/>
            <person name="Land M."/>
            <person name="Hauser L."/>
            <person name="Markowitz V."/>
            <person name="Cheng J.-F."/>
            <person name="Hugenholtz P."/>
            <person name="Woyke T."/>
            <person name="Wu D."/>
            <person name="Brambilla E."/>
            <person name="Klenk H.-P."/>
            <person name="Eisen J.A."/>
        </authorList>
    </citation>
    <scope>NUCLEOTIDE SEQUENCE</scope>
    <source>
        <strain evidence="2">DSM 6220</strain>
    </source>
</reference>
<dbReference type="OrthoDB" id="9801841at2"/>
<dbReference type="RefSeq" id="WP_014404605.1">
    <property type="nucleotide sequence ID" value="NC_017033.1"/>
</dbReference>
<dbReference type="PROSITE" id="PS51746">
    <property type="entry name" value="PPM_2"/>
    <property type="match status" value="1"/>
</dbReference>
<dbReference type="AlphaFoldDB" id="H8L294"/>
<dbReference type="InterPro" id="IPR001932">
    <property type="entry name" value="PPM-type_phosphatase-like_dom"/>
</dbReference>
<proteinExistence type="predicted"/>
<dbReference type="STRING" id="767434.Fraau_3280"/>
<protein>
    <submittedName>
        <fullName evidence="2">Serine/threonine protein phosphatase</fullName>
    </submittedName>
</protein>
<evidence type="ECO:0000259" key="1">
    <source>
        <dbReference type="PROSITE" id="PS51746"/>
    </source>
</evidence>
<dbReference type="SUPFAM" id="SSF81606">
    <property type="entry name" value="PP2C-like"/>
    <property type="match status" value="1"/>
</dbReference>
<keyword evidence="3" id="KW-1185">Reference proteome</keyword>
<dbReference type="Proteomes" id="UP000005234">
    <property type="component" value="Chromosome"/>
</dbReference>
<organism evidence="2 3">
    <name type="scientific">Frateuria aurantia (strain ATCC 33424 / DSM 6220 / KCTC 2777 / LMG 1558 / NBRC 3245 / NCIMB 13370)</name>
    <name type="common">Acetobacter aurantius</name>
    <dbReference type="NCBI Taxonomy" id="767434"/>
    <lineage>
        <taxon>Bacteria</taxon>
        <taxon>Pseudomonadati</taxon>
        <taxon>Pseudomonadota</taxon>
        <taxon>Gammaproteobacteria</taxon>
        <taxon>Lysobacterales</taxon>
        <taxon>Rhodanobacteraceae</taxon>
        <taxon>Frateuria</taxon>
    </lineage>
</organism>
<dbReference type="HOGENOM" id="CLU_034545_0_3_6"/>
<gene>
    <name evidence="2" type="ordered locus">Fraau_3280</name>
</gene>
<dbReference type="SMART" id="SM00332">
    <property type="entry name" value="PP2Cc"/>
    <property type="match status" value="1"/>
</dbReference>
<dbReference type="Gene3D" id="3.60.40.10">
    <property type="entry name" value="PPM-type phosphatase domain"/>
    <property type="match status" value="1"/>
</dbReference>
<sequence length="235" mass="25168">MHDRQRLRAAGKTIVGKVRPRNEDAILVREEIGLYVVADGMGGHAAGDVASTMIVARLESLPPSSGLDALQIQVEAVLQQVNRDLRTLARQLGVVVIGSTVAVLLCDGVRTICGWAGDSRIYRLLEGNLQQLTRDHVIGEQQATGRRIGPVGALTRAVGACSRLEMEWLALEHGAGTRYLLCSDGLNNDIGDAGLEAILRQCESPSDGVRRLFERISGGEGRDNISAILVQGGLE</sequence>
<accession>H8L294</accession>
<dbReference type="KEGG" id="fau:Fraau_3280"/>
<dbReference type="SMART" id="SM00331">
    <property type="entry name" value="PP2C_SIG"/>
    <property type="match status" value="1"/>
</dbReference>
<dbReference type="eggNOG" id="COG0631">
    <property type="taxonomic scope" value="Bacteria"/>
</dbReference>
<evidence type="ECO:0000313" key="3">
    <source>
        <dbReference type="Proteomes" id="UP000005234"/>
    </source>
</evidence>
<dbReference type="EMBL" id="CP003350">
    <property type="protein sequence ID" value="AFC87603.1"/>
    <property type="molecule type" value="Genomic_DNA"/>
</dbReference>
<dbReference type="InterPro" id="IPR036457">
    <property type="entry name" value="PPM-type-like_dom_sf"/>
</dbReference>
<name>H8L294_FRAAD</name>
<dbReference type="Pfam" id="PF13672">
    <property type="entry name" value="PP2C_2"/>
    <property type="match status" value="1"/>
</dbReference>
<evidence type="ECO:0000313" key="2">
    <source>
        <dbReference type="EMBL" id="AFC87603.1"/>
    </source>
</evidence>